<keyword evidence="10 14" id="KW-1133">Transmembrane helix</keyword>
<protein>
    <recommendedName>
        <fullName evidence="3">histidine kinase</fullName>
        <ecNumber evidence="3">2.7.13.3</ecNumber>
    </recommendedName>
</protein>
<evidence type="ECO:0000256" key="1">
    <source>
        <dbReference type="ARBA" id="ARBA00000085"/>
    </source>
</evidence>
<dbReference type="AlphaFoldDB" id="A0A7W9ZHG6"/>
<dbReference type="InterPro" id="IPR005467">
    <property type="entry name" value="His_kinase_dom"/>
</dbReference>
<keyword evidence="8" id="KW-0418">Kinase</keyword>
<evidence type="ECO:0000259" key="18">
    <source>
        <dbReference type="PROSITE" id="PS50113"/>
    </source>
</evidence>
<keyword evidence="11 14" id="KW-0472">Membrane</keyword>
<dbReference type="EC" id="2.7.13.3" evidence="3"/>
<dbReference type="Pfam" id="PF00512">
    <property type="entry name" value="HisKA"/>
    <property type="match status" value="1"/>
</dbReference>
<evidence type="ECO:0000313" key="19">
    <source>
        <dbReference type="EMBL" id="MBB6211553.1"/>
    </source>
</evidence>
<dbReference type="FunFam" id="1.10.287.130:FF:000004">
    <property type="entry name" value="Ethylene receptor 1"/>
    <property type="match status" value="1"/>
</dbReference>
<feature type="domain" description="PAS" evidence="17">
    <location>
        <begin position="309"/>
        <end position="363"/>
    </location>
</feature>
<evidence type="ECO:0000256" key="12">
    <source>
        <dbReference type="PROSITE-ProRule" id="PRU00169"/>
    </source>
</evidence>
<comment type="caution">
    <text evidence="19">The sequence shown here is derived from an EMBL/GenBank/DDBJ whole genome shotgun (WGS) entry which is preliminary data.</text>
</comment>
<dbReference type="InterPro" id="IPR003594">
    <property type="entry name" value="HATPase_dom"/>
</dbReference>
<keyword evidence="9" id="KW-0067">ATP-binding</keyword>
<dbReference type="EMBL" id="JACIIX010000012">
    <property type="protein sequence ID" value="MBB6211553.1"/>
    <property type="molecule type" value="Genomic_DNA"/>
</dbReference>
<feature type="domain" description="Response regulatory" evidence="16">
    <location>
        <begin position="966"/>
        <end position="1083"/>
    </location>
</feature>
<dbReference type="Pfam" id="PF00989">
    <property type="entry name" value="PAS"/>
    <property type="match status" value="2"/>
</dbReference>
<dbReference type="InterPro" id="IPR036097">
    <property type="entry name" value="HisK_dim/P_sf"/>
</dbReference>
<gene>
    <name evidence="19" type="ORF">FHS48_002994</name>
</gene>
<feature type="compositionally biased region" description="Pro residues" evidence="13">
    <location>
        <begin position="938"/>
        <end position="948"/>
    </location>
</feature>
<comment type="subcellular location">
    <subcellularLocation>
        <location evidence="2">Membrane</location>
    </subcellularLocation>
</comment>
<dbReference type="InterPro" id="IPR011006">
    <property type="entry name" value="CheY-like_superfamily"/>
</dbReference>
<dbReference type="PROSITE" id="PS50109">
    <property type="entry name" value="HIS_KIN"/>
    <property type="match status" value="1"/>
</dbReference>
<evidence type="ECO:0000256" key="5">
    <source>
        <dbReference type="ARBA" id="ARBA00022679"/>
    </source>
</evidence>
<dbReference type="SUPFAM" id="SSF55785">
    <property type="entry name" value="PYP-like sensor domain (PAS domain)"/>
    <property type="match status" value="3"/>
</dbReference>
<feature type="compositionally biased region" description="Low complexity" evidence="13">
    <location>
        <begin position="158"/>
        <end position="167"/>
    </location>
</feature>
<dbReference type="PANTHER" id="PTHR43047">
    <property type="entry name" value="TWO-COMPONENT HISTIDINE PROTEIN KINASE"/>
    <property type="match status" value="1"/>
</dbReference>
<dbReference type="InterPro" id="IPR035965">
    <property type="entry name" value="PAS-like_dom_sf"/>
</dbReference>
<dbReference type="CDD" id="cd00082">
    <property type="entry name" value="HisKA"/>
    <property type="match status" value="1"/>
</dbReference>
<evidence type="ECO:0000256" key="2">
    <source>
        <dbReference type="ARBA" id="ARBA00004370"/>
    </source>
</evidence>
<dbReference type="Proteomes" id="UP000544872">
    <property type="component" value="Unassembled WGS sequence"/>
</dbReference>
<feature type="transmembrane region" description="Helical" evidence="14">
    <location>
        <begin position="20"/>
        <end position="39"/>
    </location>
</feature>
<comment type="catalytic activity">
    <reaction evidence="1">
        <text>ATP + protein L-histidine = ADP + protein N-phospho-L-histidine.</text>
        <dbReference type="EC" id="2.7.13.3"/>
    </reaction>
</comment>
<dbReference type="NCBIfam" id="TIGR00229">
    <property type="entry name" value="sensory_box"/>
    <property type="match status" value="3"/>
</dbReference>
<dbReference type="SUPFAM" id="SSF47384">
    <property type="entry name" value="Homodimeric domain of signal transducing histidine kinase"/>
    <property type="match status" value="1"/>
</dbReference>
<dbReference type="InterPro" id="IPR004358">
    <property type="entry name" value="Sig_transdc_His_kin-like_C"/>
</dbReference>
<dbReference type="SUPFAM" id="SSF52172">
    <property type="entry name" value="CheY-like"/>
    <property type="match status" value="1"/>
</dbReference>
<dbReference type="SMART" id="SM00091">
    <property type="entry name" value="PAS"/>
    <property type="match status" value="3"/>
</dbReference>
<organism evidence="19 20">
    <name type="scientific">Novispirillum itersonii</name>
    <name type="common">Aquaspirillum itersonii</name>
    <dbReference type="NCBI Taxonomy" id="189"/>
    <lineage>
        <taxon>Bacteria</taxon>
        <taxon>Pseudomonadati</taxon>
        <taxon>Pseudomonadota</taxon>
        <taxon>Alphaproteobacteria</taxon>
        <taxon>Rhodospirillales</taxon>
        <taxon>Novispirillaceae</taxon>
        <taxon>Novispirillum</taxon>
    </lineage>
</organism>
<keyword evidence="6 14" id="KW-0812">Transmembrane</keyword>
<feature type="modified residue" description="4-aspartylphosphate" evidence="12">
    <location>
        <position position="1016"/>
    </location>
</feature>
<dbReference type="GO" id="GO:0000155">
    <property type="term" value="F:phosphorelay sensor kinase activity"/>
    <property type="evidence" value="ECO:0007669"/>
    <property type="project" value="InterPro"/>
</dbReference>
<dbReference type="PROSITE" id="PS50112">
    <property type="entry name" value="PAS"/>
    <property type="match status" value="2"/>
</dbReference>
<dbReference type="CDD" id="cd16922">
    <property type="entry name" value="HATPase_EvgS-ArcB-TorS-like"/>
    <property type="match status" value="1"/>
</dbReference>
<dbReference type="InterPro" id="IPR013767">
    <property type="entry name" value="PAS_fold"/>
</dbReference>
<reference evidence="19 20" key="1">
    <citation type="submission" date="2020-08" db="EMBL/GenBank/DDBJ databases">
        <title>Genomic Encyclopedia of Type Strains, Phase IV (KMG-IV): sequencing the most valuable type-strain genomes for metagenomic binning, comparative biology and taxonomic classification.</title>
        <authorList>
            <person name="Goeker M."/>
        </authorList>
    </citation>
    <scope>NUCLEOTIDE SEQUENCE [LARGE SCALE GENOMIC DNA]</scope>
    <source>
        <strain evidence="19 20">DSM 11590</strain>
    </source>
</reference>
<feature type="region of interest" description="Disordered" evidence="13">
    <location>
        <begin position="938"/>
        <end position="957"/>
    </location>
</feature>
<evidence type="ECO:0000256" key="10">
    <source>
        <dbReference type="ARBA" id="ARBA00022989"/>
    </source>
</evidence>
<evidence type="ECO:0000256" key="7">
    <source>
        <dbReference type="ARBA" id="ARBA00022741"/>
    </source>
</evidence>
<dbReference type="Pfam" id="PF13188">
    <property type="entry name" value="PAS_8"/>
    <property type="match status" value="1"/>
</dbReference>
<dbReference type="InterPro" id="IPR001789">
    <property type="entry name" value="Sig_transdc_resp-reg_receiver"/>
</dbReference>
<name>A0A7W9ZHG6_NOVIT</name>
<evidence type="ECO:0000256" key="8">
    <source>
        <dbReference type="ARBA" id="ARBA00022777"/>
    </source>
</evidence>
<evidence type="ECO:0000256" key="13">
    <source>
        <dbReference type="SAM" id="MobiDB-lite"/>
    </source>
</evidence>
<evidence type="ECO:0000256" key="11">
    <source>
        <dbReference type="ARBA" id="ARBA00023136"/>
    </source>
</evidence>
<evidence type="ECO:0000256" key="3">
    <source>
        <dbReference type="ARBA" id="ARBA00012438"/>
    </source>
</evidence>
<sequence>MPQRLNLLAERLIHRVGRPVWWVLLFVTAAGVMSALLLIRQSAGDLDNRLRLFIHDRLVAQMEQQRHQLADLAADLVLDPRSSLHPDVAEPGELLAERVPVPSLPLLVRAGVSRIFVVSEAGMVREIRDQTPVTPPVEDARLVLQVQALADHLRRSEAAGGSPSPGQRGRRAGMPASATAFLGDSRALEMAAAAEVFRQPGAPSSRPYAVVLTQSLDAAWLERSRAALGVQTLDVAPPSGVVNPYDVVLSTPAGVPMAVLSPGPALEVKGLPTLLDAGVAASVIALIGVSLWLGRAARRGRKQGGPVLDPAVTQAVVDAQQDGVLVISRDGRIVGVNPAAAAIFGYDPAELSGQHLNILLKPEQQAPHDAFLDRSRLYEPRIISASRPLEARHRDGSDLEITLKVLPFAGEGVPDGFIGLIRDVTSSRLEQDLLERIRRRFRVLTENAPIGIYVHRHFHPLFANQTMLDMFGLKSRAEFSALTSTAEILAPEMRDWVRDLHERRLRGEEGPRHYPLHCIRQDTGEDFWCKNVSFTLDWDGEPAICTMLLDITAEMEARREREAMLGRLRGIITTTGEAYFQVDATEIIIEVNAAVTALLGWTEKDLLGTRLTDIIAPSSQAFIRAQLDSRGTSAHRTYRLDFLHRDGSVVTTDVAASSLFDTDGKLLGSFAFCRDISATLAYEKALRHAKDEADRANSAKSDFLSSMSHELRTPLNAILGFAQLLRTGRNAALTPRQKEYVDHIAQSGELLLTLINEVLDLAKIESGGLGLSVERISVADLVDHCLGVARVLAKGRNVRILYTPGANHTAMLLADVTRARQVLLNLLSNAVKYNTEGGSVTLLLDCNDAGRMRFTIADTGIGIPADKQVHLFEPFNRLGQEQTPIEGTGIGLTITKALVERMGGKIGYSSTEGQGSTFWFELPLSGEISCFDPTLPPPGVPRGLPPPAGAEEPETVPGVGGIPPCRILYIEDNSGNRILMEEVFRSQPQVRLEMAPTAEIGLAHIRELPPDLVLMDLNLPGIDGFAAQRQLRADPMTRAIPVICLSANALASAVERARESGFAAYLTKPVDIPALLETVAAVLTDPATPFRAPLHPLAGTAATAETHRP</sequence>
<evidence type="ECO:0000313" key="20">
    <source>
        <dbReference type="Proteomes" id="UP000544872"/>
    </source>
</evidence>
<accession>A0A7W9ZHG6</accession>
<dbReference type="Gene3D" id="3.40.50.2300">
    <property type="match status" value="1"/>
</dbReference>
<dbReference type="InterPro" id="IPR000700">
    <property type="entry name" value="PAS-assoc_C"/>
</dbReference>
<feature type="domain" description="Histidine kinase" evidence="15">
    <location>
        <begin position="706"/>
        <end position="926"/>
    </location>
</feature>
<feature type="domain" description="PAC" evidence="18">
    <location>
        <begin position="636"/>
        <end position="688"/>
    </location>
</feature>
<dbReference type="SUPFAM" id="SSF55874">
    <property type="entry name" value="ATPase domain of HSP90 chaperone/DNA topoisomerase II/histidine kinase"/>
    <property type="match status" value="1"/>
</dbReference>
<dbReference type="InterPro" id="IPR003661">
    <property type="entry name" value="HisK_dim/P_dom"/>
</dbReference>
<dbReference type="SMART" id="SM00448">
    <property type="entry name" value="REC"/>
    <property type="match status" value="1"/>
</dbReference>
<keyword evidence="4 12" id="KW-0597">Phosphoprotein</keyword>
<dbReference type="GO" id="GO:0005524">
    <property type="term" value="F:ATP binding"/>
    <property type="evidence" value="ECO:0007669"/>
    <property type="project" value="UniProtKB-KW"/>
</dbReference>
<evidence type="ECO:0000256" key="6">
    <source>
        <dbReference type="ARBA" id="ARBA00022692"/>
    </source>
</evidence>
<dbReference type="PROSITE" id="PS50110">
    <property type="entry name" value="RESPONSE_REGULATORY"/>
    <property type="match status" value="1"/>
</dbReference>
<dbReference type="Gene3D" id="3.30.450.20">
    <property type="entry name" value="PAS domain"/>
    <property type="match status" value="3"/>
</dbReference>
<dbReference type="SMART" id="SM00387">
    <property type="entry name" value="HATPase_c"/>
    <property type="match status" value="1"/>
</dbReference>
<dbReference type="Gene3D" id="3.30.565.10">
    <property type="entry name" value="Histidine kinase-like ATPase, C-terminal domain"/>
    <property type="match status" value="1"/>
</dbReference>
<evidence type="ECO:0000256" key="9">
    <source>
        <dbReference type="ARBA" id="ARBA00022840"/>
    </source>
</evidence>
<proteinExistence type="predicted"/>
<dbReference type="InterPro" id="IPR001610">
    <property type="entry name" value="PAC"/>
</dbReference>
<dbReference type="SMART" id="SM00086">
    <property type="entry name" value="PAC"/>
    <property type="match status" value="2"/>
</dbReference>
<dbReference type="GO" id="GO:0006355">
    <property type="term" value="P:regulation of DNA-templated transcription"/>
    <property type="evidence" value="ECO:0007669"/>
    <property type="project" value="InterPro"/>
</dbReference>
<dbReference type="Pfam" id="PF02518">
    <property type="entry name" value="HATPase_c"/>
    <property type="match status" value="1"/>
</dbReference>
<dbReference type="SMART" id="SM00388">
    <property type="entry name" value="HisKA"/>
    <property type="match status" value="1"/>
</dbReference>
<dbReference type="CDD" id="cd00130">
    <property type="entry name" value="PAS"/>
    <property type="match status" value="3"/>
</dbReference>
<keyword evidence="7" id="KW-0547">Nucleotide-binding</keyword>
<dbReference type="Pfam" id="PF00072">
    <property type="entry name" value="Response_reg"/>
    <property type="match status" value="1"/>
</dbReference>
<keyword evidence="5" id="KW-0808">Transferase</keyword>
<keyword evidence="20" id="KW-1185">Reference proteome</keyword>
<evidence type="ECO:0000259" key="16">
    <source>
        <dbReference type="PROSITE" id="PS50110"/>
    </source>
</evidence>
<dbReference type="Gene3D" id="1.10.287.130">
    <property type="match status" value="1"/>
</dbReference>
<dbReference type="PROSITE" id="PS50113">
    <property type="entry name" value="PAC"/>
    <property type="match status" value="1"/>
</dbReference>
<dbReference type="InterPro" id="IPR036890">
    <property type="entry name" value="HATPase_C_sf"/>
</dbReference>
<feature type="domain" description="PAS" evidence="17">
    <location>
        <begin position="564"/>
        <end position="628"/>
    </location>
</feature>
<feature type="region of interest" description="Disordered" evidence="13">
    <location>
        <begin position="154"/>
        <end position="174"/>
    </location>
</feature>
<evidence type="ECO:0000259" key="15">
    <source>
        <dbReference type="PROSITE" id="PS50109"/>
    </source>
</evidence>
<dbReference type="RefSeq" id="WP_184264436.1">
    <property type="nucleotide sequence ID" value="NZ_JACIIX010000012.1"/>
</dbReference>
<evidence type="ECO:0000256" key="4">
    <source>
        <dbReference type="ARBA" id="ARBA00022553"/>
    </source>
</evidence>
<dbReference type="GO" id="GO:0016020">
    <property type="term" value="C:membrane"/>
    <property type="evidence" value="ECO:0007669"/>
    <property type="project" value="UniProtKB-SubCell"/>
</dbReference>
<dbReference type="InterPro" id="IPR000014">
    <property type="entry name" value="PAS"/>
</dbReference>
<dbReference type="PRINTS" id="PR00344">
    <property type="entry name" value="BCTRLSENSOR"/>
</dbReference>
<evidence type="ECO:0000259" key="17">
    <source>
        <dbReference type="PROSITE" id="PS50112"/>
    </source>
</evidence>
<evidence type="ECO:0000256" key="14">
    <source>
        <dbReference type="SAM" id="Phobius"/>
    </source>
</evidence>